<dbReference type="InterPro" id="IPR014776">
    <property type="entry name" value="4pyrrole_Mease_sub2"/>
</dbReference>
<reference evidence="9" key="1">
    <citation type="submission" date="2023-11" db="EMBL/GenBank/DDBJ databases">
        <title>Scrofimicrobium hongkongense sp. nov., isolated from a patient with peritonitis.</title>
        <authorList>
            <person name="Lao H.Y."/>
            <person name="Wong A.Y.P."/>
            <person name="Ng T.L."/>
            <person name="Wong R.Y.L."/>
            <person name="Yau M.C.Y."/>
            <person name="Lam J.Y.W."/>
            <person name="Siu G.K.H."/>
        </authorList>
    </citation>
    <scope>NUCLEOTIDE SEQUENCE</scope>
    <source>
        <strain evidence="9">R131</strain>
    </source>
</reference>
<dbReference type="PROSITE" id="PS01296">
    <property type="entry name" value="RSMI"/>
    <property type="match status" value="1"/>
</dbReference>
<dbReference type="AlphaFoldDB" id="A0AAU7V648"/>
<dbReference type="PANTHER" id="PTHR46111:SF1">
    <property type="entry name" value="RIBOSOMAL RNA SMALL SUBUNIT METHYLTRANSFERASE I"/>
    <property type="match status" value="1"/>
</dbReference>
<evidence type="ECO:0000256" key="6">
    <source>
        <dbReference type="HAMAP-Rule" id="MF_01877"/>
    </source>
</evidence>
<dbReference type="Pfam" id="PF00590">
    <property type="entry name" value="TP_methylase"/>
    <property type="match status" value="1"/>
</dbReference>
<comment type="subcellular location">
    <subcellularLocation>
        <location evidence="6">Cytoplasm</location>
    </subcellularLocation>
</comment>
<evidence type="ECO:0000313" key="9">
    <source>
        <dbReference type="EMBL" id="XBW07746.1"/>
    </source>
</evidence>
<dbReference type="InterPro" id="IPR000878">
    <property type="entry name" value="4pyrrol_Mease"/>
</dbReference>
<sequence length="278" mass="30126">MNEGTIWLAATPIGNTEDASPRLRAALEQADWIGAEDTRRLKALCQRLGVTYRGRVVALHDHNEAERGPELIERAAAGETVLIVSDAGTPTVSDPGYRLGQLAIARGVRLRPIPGPSAALAALSVSGLPSDRFTFEGFVPRKEGEGRRRLEQLQADPRTQIWFESPRRTARTLALMAEILGENRPAAICRELTKTYEEVLRGTLAELSAQVGEDLRGEITLVVGGAVLDGTEPLPVERVHQLVAKGMRLKDAAAEVARQTGARKNDLYRAALATSPTE</sequence>
<dbReference type="PIRSF" id="PIRSF005917">
    <property type="entry name" value="MTase_YraL"/>
    <property type="match status" value="1"/>
</dbReference>
<evidence type="ECO:0000256" key="3">
    <source>
        <dbReference type="ARBA" id="ARBA00022603"/>
    </source>
</evidence>
<organism evidence="9">
    <name type="scientific">Scrofimicrobium appendicitidis</name>
    <dbReference type="NCBI Taxonomy" id="3079930"/>
    <lineage>
        <taxon>Bacteria</taxon>
        <taxon>Bacillati</taxon>
        <taxon>Actinomycetota</taxon>
        <taxon>Actinomycetes</taxon>
        <taxon>Actinomycetales</taxon>
        <taxon>Actinomycetaceae</taxon>
        <taxon>Scrofimicrobium</taxon>
    </lineage>
</organism>
<dbReference type="GO" id="GO:0070677">
    <property type="term" value="F:rRNA (cytosine-2'-O-)-methyltransferase activity"/>
    <property type="evidence" value="ECO:0007669"/>
    <property type="project" value="UniProtKB-UniRule"/>
</dbReference>
<dbReference type="InterPro" id="IPR008189">
    <property type="entry name" value="rRNA_ssu_MeTfrase_I"/>
</dbReference>
<keyword evidence="5 6" id="KW-0949">S-adenosyl-L-methionine</keyword>
<proteinExistence type="inferred from homology"/>
<dbReference type="Gene3D" id="3.40.1010.10">
    <property type="entry name" value="Cobalt-precorrin-4 Transmethylase, Domain 1"/>
    <property type="match status" value="1"/>
</dbReference>
<evidence type="ECO:0000256" key="1">
    <source>
        <dbReference type="ARBA" id="ARBA00022490"/>
    </source>
</evidence>
<name>A0AAU7V648_9ACTO</name>
<comment type="catalytic activity">
    <reaction evidence="6">
        <text>cytidine(1402) in 16S rRNA + S-adenosyl-L-methionine = 2'-O-methylcytidine(1402) in 16S rRNA + S-adenosyl-L-homocysteine + H(+)</text>
        <dbReference type="Rhea" id="RHEA:42924"/>
        <dbReference type="Rhea" id="RHEA-COMP:10285"/>
        <dbReference type="Rhea" id="RHEA-COMP:10286"/>
        <dbReference type="ChEBI" id="CHEBI:15378"/>
        <dbReference type="ChEBI" id="CHEBI:57856"/>
        <dbReference type="ChEBI" id="CHEBI:59789"/>
        <dbReference type="ChEBI" id="CHEBI:74495"/>
        <dbReference type="ChEBI" id="CHEBI:82748"/>
        <dbReference type="EC" id="2.1.1.198"/>
    </reaction>
</comment>
<dbReference type="HAMAP" id="MF_01877">
    <property type="entry name" value="16SrRNA_methyltr_I"/>
    <property type="match status" value="1"/>
</dbReference>
<comment type="function">
    <text evidence="6">Catalyzes the 2'-O-methylation of the ribose of cytidine 1402 (C1402) in 16S rRNA.</text>
</comment>
<dbReference type="InterPro" id="IPR014777">
    <property type="entry name" value="4pyrrole_Mease_sub1"/>
</dbReference>
<dbReference type="NCBIfam" id="TIGR00096">
    <property type="entry name" value="16S rRNA (cytidine(1402)-2'-O)-methyltransferase"/>
    <property type="match status" value="1"/>
</dbReference>
<evidence type="ECO:0000259" key="8">
    <source>
        <dbReference type="Pfam" id="PF23016"/>
    </source>
</evidence>
<keyword evidence="1 6" id="KW-0963">Cytoplasm</keyword>
<dbReference type="EC" id="2.1.1.198" evidence="6"/>
<dbReference type="EMBL" id="CP138335">
    <property type="protein sequence ID" value="XBW07746.1"/>
    <property type="molecule type" value="Genomic_DNA"/>
</dbReference>
<evidence type="ECO:0000256" key="2">
    <source>
        <dbReference type="ARBA" id="ARBA00022552"/>
    </source>
</evidence>
<dbReference type="PANTHER" id="PTHR46111">
    <property type="entry name" value="RIBOSOMAL RNA SMALL SUBUNIT METHYLTRANSFERASE I"/>
    <property type="match status" value="1"/>
</dbReference>
<protein>
    <recommendedName>
        <fullName evidence="6">Ribosomal RNA small subunit methyltransferase I</fullName>
        <ecNumber evidence="6">2.1.1.198</ecNumber>
    </recommendedName>
    <alternativeName>
        <fullName evidence="6">16S rRNA 2'-O-ribose C1402 methyltransferase</fullName>
    </alternativeName>
    <alternativeName>
        <fullName evidence="6">rRNA (cytidine-2'-O-)-methyltransferase RsmI</fullName>
    </alternativeName>
</protein>
<dbReference type="FunFam" id="3.40.1010.10:FF:000007">
    <property type="entry name" value="Ribosomal RNA small subunit methyltransferase I"/>
    <property type="match status" value="1"/>
</dbReference>
<evidence type="ECO:0000256" key="4">
    <source>
        <dbReference type="ARBA" id="ARBA00022679"/>
    </source>
</evidence>
<dbReference type="InterPro" id="IPR035996">
    <property type="entry name" value="4pyrrol_Methylase_sf"/>
</dbReference>
<dbReference type="Pfam" id="PF23016">
    <property type="entry name" value="RsmI_C"/>
    <property type="match status" value="1"/>
</dbReference>
<feature type="domain" description="Tetrapyrrole methylase" evidence="7">
    <location>
        <begin position="5"/>
        <end position="207"/>
    </location>
</feature>
<dbReference type="KEGG" id="sapp:SAC06_08865"/>
<dbReference type="CDD" id="cd11648">
    <property type="entry name" value="RsmI"/>
    <property type="match status" value="1"/>
</dbReference>
<gene>
    <name evidence="6 9" type="primary">rsmI</name>
    <name evidence="9" type="ORF">SAC06_08865</name>
</gene>
<dbReference type="GO" id="GO:0005737">
    <property type="term" value="C:cytoplasm"/>
    <property type="evidence" value="ECO:0007669"/>
    <property type="project" value="UniProtKB-SubCell"/>
</dbReference>
<dbReference type="FunFam" id="3.30.950.10:FF:000002">
    <property type="entry name" value="Ribosomal RNA small subunit methyltransferase I"/>
    <property type="match status" value="1"/>
</dbReference>
<keyword evidence="2 6" id="KW-0698">rRNA processing</keyword>
<dbReference type="RefSeq" id="WP_350257948.1">
    <property type="nucleotide sequence ID" value="NZ_CP138335.1"/>
</dbReference>
<dbReference type="SUPFAM" id="SSF53790">
    <property type="entry name" value="Tetrapyrrole methylase"/>
    <property type="match status" value="1"/>
</dbReference>
<accession>A0AAU7V648</accession>
<keyword evidence="4 6" id="KW-0808">Transferase</keyword>
<dbReference type="InterPro" id="IPR018063">
    <property type="entry name" value="SAM_MeTrfase_RsmI_CS"/>
</dbReference>
<keyword evidence="3 6" id="KW-0489">Methyltransferase</keyword>
<dbReference type="Gene3D" id="3.30.950.10">
    <property type="entry name" value="Methyltransferase, Cobalt-precorrin-4 Transmethylase, Domain 2"/>
    <property type="match status" value="1"/>
</dbReference>
<comment type="similarity">
    <text evidence="6">Belongs to the methyltransferase superfamily. RsmI family.</text>
</comment>
<dbReference type="InterPro" id="IPR053910">
    <property type="entry name" value="RsmI_HTH"/>
</dbReference>
<feature type="domain" description="RsmI HTH" evidence="8">
    <location>
        <begin position="236"/>
        <end position="273"/>
    </location>
</feature>
<evidence type="ECO:0000259" key="7">
    <source>
        <dbReference type="Pfam" id="PF00590"/>
    </source>
</evidence>
<evidence type="ECO:0000256" key="5">
    <source>
        <dbReference type="ARBA" id="ARBA00022691"/>
    </source>
</evidence>